<name>A0AB32ZWV6_ALTME</name>
<keyword evidence="2" id="KW-0489">Methyltransferase</keyword>
<gene>
    <name evidence="2" type="ordered locus">AMEC673_06020</name>
</gene>
<keyword evidence="2" id="KW-0808">Transferase</keyword>
<dbReference type="GeneID" id="56266416"/>
<dbReference type="Pfam" id="PF00590">
    <property type="entry name" value="TP_methylase"/>
    <property type="match status" value="1"/>
</dbReference>
<dbReference type="InterPro" id="IPR000878">
    <property type="entry name" value="4pyrrol_Mease"/>
</dbReference>
<feature type="domain" description="Tetrapyrrole methylase" evidence="1">
    <location>
        <begin position="6"/>
        <end position="220"/>
    </location>
</feature>
<evidence type="ECO:0000259" key="1">
    <source>
        <dbReference type="Pfam" id="PF00590"/>
    </source>
</evidence>
<dbReference type="CDD" id="cd19916">
    <property type="entry name" value="OphMA_like"/>
    <property type="match status" value="1"/>
</dbReference>
<reference evidence="3" key="1">
    <citation type="journal article" date="2012" name="Sci. Rep.">
        <title>Genomes of surface isolates of Alteromonas macleodii: the life of a widespread marine opportunistic copiotroph.</title>
        <authorList>
            <person name="Lopez-Perez M."/>
            <person name="Gonzaga A."/>
            <person name="Martin-Cuadrado A.B."/>
            <person name="Onyshchenko O."/>
            <person name="Ghavidel A."/>
            <person name="Ghai R."/>
            <person name="Rodriguez-Valera F."/>
        </authorList>
    </citation>
    <scope>NUCLEOTIDE SEQUENCE [LARGE SCALE GENOMIC DNA]</scope>
    <source>
        <strain evidence="3">English Channel 673</strain>
    </source>
</reference>
<dbReference type="AlphaFoldDB" id="A0AB32ZWV6"/>
<protein>
    <submittedName>
        <fullName evidence="2">Uroporphyrin-III C/tetrapyrrole (Corrin/porphyrin) methyltransferase</fullName>
    </submittedName>
</protein>
<accession>A0AB32ZWV6</accession>
<evidence type="ECO:0000313" key="2">
    <source>
        <dbReference type="EMBL" id="AFT73901.1"/>
    </source>
</evidence>
<organism evidence="2 3">
    <name type="scientific">Alteromonas macleodii (strain English Channel 673)</name>
    <dbReference type="NCBI Taxonomy" id="1004788"/>
    <lineage>
        <taxon>Bacteria</taxon>
        <taxon>Pseudomonadati</taxon>
        <taxon>Pseudomonadota</taxon>
        <taxon>Gammaproteobacteria</taxon>
        <taxon>Alteromonadales</taxon>
        <taxon>Alteromonadaceae</taxon>
        <taxon>Alteromonas/Salinimonas group</taxon>
        <taxon>Alteromonas</taxon>
    </lineage>
</organism>
<dbReference type="EMBL" id="CP003844">
    <property type="protein sequence ID" value="AFT73901.1"/>
    <property type="molecule type" value="Genomic_DNA"/>
</dbReference>
<dbReference type="SUPFAM" id="SSF53790">
    <property type="entry name" value="Tetrapyrrole methylase"/>
    <property type="match status" value="1"/>
</dbReference>
<dbReference type="InterPro" id="IPR035996">
    <property type="entry name" value="4pyrrol_Methylase_sf"/>
</dbReference>
<evidence type="ECO:0000313" key="3">
    <source>
        <dbReference type="Proteomes" id="UP000006296"/>
    </source>
</evidence>
<dbReference type="Gene3D" id="3.40.1010.10">
    <property type="entry name" value="Cobalt-precorrin-4 Transmethylase, Domain 1"/>
    <property type="match status" value="1"/>
</dbReference>
<sequence length="256" mass="27982">MQQGSLVCVGTGMMVGAHLSPICQSHIEQADVVFVCVAEHYMEAWITSLNKNTVNLQTFYGEGKDRHDTYAQMTSAMLERVEKGEKVVGAFYGHPGVFAKVPHDAIAIAKSRGFDAYMLPGISAESCLYADLGIDPGALGCQHYEANQFLLYKREVDTAAYLVLWQVGVAGDFSSAVFTSSSLQRKKLTDKLLSIYQANDSAILYEAATLPIDEFRATTIAIGELHNHEINQHSTLVIPPVSKPVIDDVDYSKGTN</sequence>
<dbReference type="GO" id="GO:0008168">
    <property type="term" value="F:methyltransferase activity"/>
    <property type="evidence" value="ECO:0007669"/>
    <property type="project" value="UniProtKB-KW"/>
</dbReference>
<dbReference type="InterPro" id="IPR014777">
    <property type="entry name" value="4pyrrole_Mease_sub1"/>
</dbReference>
<proteinExistence type="predicted"/>
<dbReference type="Proteomes" id="UP000006296">
    <property type="component" value="Chromosome"/>
</dbReference>
<dbReference type="GO" id="GO:0032259">
    <property type="term" value="P:methylation"/>
    <property type="evidence" value="ECO:0007669"/>
    <property type="project" value="UniProtKB-KW"/>
</dbReference>
<dbReference type="RefSeq" id="WP_014948841.1">
    <property type="nucleotide sequence ID" value="NC_018678.1"/>
</dbReference>
<dbReference type="KEGG" id="amg:AMEC673_06020"/>